<keyword evidence="4" id="KW-0963">Cytoplasm</keyword>
<feature type="binding site" evidence="4">
    <location>
        <begin position="138"/>
        <end position="139"/>
    </location>
    <ligand>
        <name>ATP</name>
        <dbReference type="ChEBI" id="CHEBI:30616"/>
    </ligand>
</feature>
<dbReference type="PRINTS" id="PR00094">
    <property type="entry name" value="ADENYLTKNASE"/>
</dbReference>
<feature type="region of interest" description="LID" evidence="4">
    <location>
        <begin position="128"/>
        <end position="165"/>
    </location>
</feature>
<feature type="domain" description="Adenylate kinase active site lid" evidence="8">
    <location>
        <begin position="129"/>
        <end position="164"/>
    </location>
</feature>
<dbReference type="Pfam" id="PF05191">
    <property type="entry name" value="ADK_lid"/>
    <property type="match status" value="1"/>
</dbReference>
<feature type="binding site" evidence="4">
    <location>
        <position position="201"/>
    </location>
    <ligand>
        <name>ATP</name>
        <dbReference type="ChEBI" id="CHEBI:30616"/>
    </ligand>
</feature>
<feature type="binding site" evidence="4">
    <location>
        <position position="94"/>
    </location>
    <ligand>
        <name>AMP</name>
        <dbReference type="ChEBI" id="CHEBI:456215"/>
    </ligand>
</feature>
<keyword evidence="3 4" id="KW-0418">Kinase</keyword>
<keyword evidence="2 4" id="KW-0547">Nucleotide-binding</keyword>
<gene>
    <name evidence="4" type="primary">adk</name>
    <name evidence="9" type="ORF">DRO07_02540</name>
</gene>
<dbReference type="PROSITE" id="PS00113">
    <property type="entry name" value="ADENYLATE_KINASE"/>
    <property type="match status" value="1"/>
</dbReference>
<keyword evidence="4" id="KW-0479">Metal-binding</keyword>
<evidence type="ECO:0000256" key="4">
    <source>
        <dbReference type="HAMAP-Rule" id="MF_00235"/>
    </source>
</evidence>
<comment type="subcellular location">
    <subcellularLocation>
        <location evidence="4 6">Cytoplasm</location>
    </subcellularLocation>
</comment>
<dbReference type="InterPro" id="IPR000850">
    <property type="entry name" value="Adenylat/UMP-CMP_kin"/>
</dbReference>
<dbReference type="NCBIfam" id="TIGR01351">
    <property type="entry name" value="adk"/>
    <property type="match status" value="1"/>
</dbReference>
<comment type="pathway">
    <text evidence="4">Purine metabolism; AMP biosynthesis via salvage pathway; AMP from ADP: step 1/1.</text>
</comment>
<dbReference type="InterPro" id="IPR036193">
    <property type="entry name" value="ADK_active_lid_dom_sf"/>
</dbReference>
<dbReference type="Gene3D" id="3.40.50.300">
    <property type="entry name" value="P-loop containing nucleotide triphosphate hydrolases"/>
    <property type="match status" value="1"/>
</dbReference>
<dbReference type="Proteomes" id="UP000277633">
    <property type="component" value="Unassembled WGS sequence"/>
</dbReference>
<comment type="subunit">
    <text evidence="4 6">Monomer.</text>
</comment>
<dbReference type="GO" id="GO:0005524">
    <property type="term" value="F:ATP binding"/>
    <property type="evidence" value="ECO:0007669"/>
    <property type="project" value="UniProtKB-UniRule"/>
</dbReference>
<evidence type="ECO:0000259" key="8">
    <source>
        <dbReference type="Pfam" id="PF05191"/>
    </source>
</evidence>
<dbReference type="InterPro" id="IPR006259">
    <property type="entry name" value="Adenyl_kin_sub"/>
</dbReference>
<feature type="binding site" evidence="4">
    <location>
        <position position="135"/>
    </location>
    <ligand>
        <name>Zn(2+)</name>
        <dbReference type="ChEBI" id="CHEBI:29105"/>
        <note>structural</note>
    </ligand>
</feature>
<feature type="coiled-coil region" evidence="7">
    <location>
        <begin position="160"/>
        <end position="220"/>
    </location>
</feature>
<dbReference type="UniPathway" id="UPA00588">
    <property type="reaction ID" value="UER00649"/>
</dbReference>
<comment type="domain">
    <text evidence="4">Consists of three domains, a large central CORE domain and two small peripheral domains, NMPbind and LID, which undergo movements during catalysis. The LID domain closes over the site of phosphoryl transfer upon ATP binding. Assembling and dissambling the active center during each catalytic cycle provides an effective means to prevent ATP hydrolysis. Some bacteria have evolved a zinc-coordinating structure that stabilizes the LID domain.</text>
</comment>
<accession>A0A497JF58</accession>
<dbReference type="SUPFAM" id="SSF52540">
    <property type="entry name" value="P-loop containing nucleoside triphosphate hydrolases"/>
    <property type="match status" value="1"/>
</dbReference>
<keyword evidence="7" id="KW-0175">Coiled coil</keyword>
<protein>
    <recommendedName>
        <fullName evidence="4 6">Adenylate kinase</fullName>
        <shortName evidence="4">AK</shortName>
        <ecNumber evidence="4 6">2.7.4.3</ecNumber>
    </recommendedName>
    <alternativeName>
        <fullName evidence="4">ATP-AMP transphosphorylase</fullName>
    </alternativeName>
    <alternativeName>
        <fullName evidence="4">ATP:AMP phosphotransferase</fullName>
    </alternativeName>
    <alternativeName>
        <fullName evidence="4">Adenylate monophosphate kinase</fullName>
    </alternativeName>
</protein>
<keyword evidence="4" id="KW-0862">Zinc</keyword>
<dbReference type="EMBL" id="QMWO01000088">
    <property type="protein sequence ID" value="RLG69282.1"/>
    <property type="molecule type" value="Genomic_DNA"/>
</dbReference>
<comment type="caution">
    <text evidence="9">The sequence shown here is derived from an EMBL/GenBank/DDBJ whole genome shotgun (WGS) entry which is preliminary data.</text>
</comment>
<feature type="binding site" evidence="4">
    <location>
        <position position="38"/>
    </location>
    <ligand>
        <name>AMP</name>
        <dbReference type="ChEBI" id="CHEBI:456215"/>
    </ligand>
</feature>
<keyword evidence="4 6" id="KW-0067">ATP-binding</keyword>
<dbReference type="SUPFAM" id="SSF57774">
    <property type="entry name" value="Microbial and mitochondrial ADK, insert 'zinc finger' domain"/>
    <property type="match status" value="1"/>
</dbReference>
<feature type="binding site" evidence="4">
    <location>
        <position position="132"/>
    </location>
    <ligand>
        <name>Zn(2+)</name>
        <dbReference type="ChEBI" id="CHEBI:29105"/>
        <note>structural</note>
    </ligand>
</feature>
<dbReference type="HAMAP" id="MF_00235">
    <property type="entry name" value="Adenylate_kinase_Adk"/>
    <property type="match status" value="1"/>
</dbReference>
<dbReference type="InterPro" id="IPR033690">
    <property type="entry name" value="Adenylat_kinase_CS"/>
</dbReference>
<dbReference type="GO" id="GO:0044209">
    <property type="term" value="P:AMP salvage"/>
    <property type="evidence" value="ECO:0007669"/>
    <property type="project" value="UniProtKB-UniRule"/>
</dbReference>
<evidence type="ECO:0000256" key="1">
    <source>
        <dbReference type="ARBA" id="ARBA00022679"/>
    </source>
</evidence>
<feature type="binding site" evidence="4">
    <location>
        <position position="129"/>
    </location>
    <ligand>
        <name>ATP</name>
        <dbReference type="ChEBI" id="CHEBI:30616"/>
    </ligand>
</feature>
<dbReference type="InterPro" id="IPR027417">
    <property type="entry name" value="P-loop_NTPase"/>
</dbReference>
<keyword evidence="4" id="KW-0545">Nucleotide biosynthesis</keyword>
<dbReference type="EC" id="2.7.4.3" evidence="4 6"/>
<dbReference type="PANTHER" id="PTHR23359">
    <property type="entry name" value="NUCLEOTIDE KINASE"/>
    <property type="match status" value="1"/>
</dbReference>
<evidence type="ECO:0000256" key="7">
    <source>
        <dbReference type="SAM" id="Coils"/>
    </source>
</evidence>
<dbReference type="CDD" id="cd01428">
    <property type="entry name" value="ADK"/>
    <property type="match status" value="1"/>
</dbReference>
<dbReference type="GO" id="GO:0004017">
    <property type="term" value="F:AMP kinase activity"/>
    <property type="evidence" value="ECO:0007669"/>
    <property type="project" value="UniProtKB-UniRule"/>
</dbReference>
<comment type="similarity">
    <text evidence="4 5">Belongs to the adenylate kinase family.</text>
</comment>
<feature type="binding site" evidence="4">
    <location>
        <position position="152"/>
    </location>
    <ligand>
        <name>Zn(2+)</name>
        <dbReference type="ChEBI" id="CHEBI:29105"/>
        <note>structural</note>
    </ligand>
</feature>
<keyword evidence="1 4" id="KW-0808">Transferase</keyword>
<feature type="binding site" evidence="4">
    <location>
        <begin position="59"/>
        <end position="61"/>
    </location>
    <ligand>
        <name>AMP</name>
        <dbReference type="ChEBI" id="CHEBI:456215"/>
    </ligand>
</feature>
<evidence type="ECO:0000313" key="9">
    <source>
        <dbReference type="EMBL" id="RLG69282.1"/>
    </source>
</evidence>
<reference evidence="9 10" key="1">
    <citation type="submission" date="2018-06" db="EMBL/GenBank/DDBJ databases">
        <title>Extensive metabolic versatility and redundancy in microbially diverse, dynamic hydrothermal sediments.</title>
        <authorList>
            <person name="Dombrowski N."/>
            <person name="Teske A."/>
            <person name="Baker B.J."/>
        </authorList>
    </citation>
    <scope>NUCLEOTIDE SEQUENCE [LARGE SCALE GENOMIC DNA]</scope>
    <source>
        <strain evidence="9">B9_G13</strain>
    </source>
</reference>
<dbReference type="GO" id="GO:0005737">
    <property type="term" value="C:cytoplasm"/>
    <property type="evidence" value="ECO:0007669"/>
    <property type="project" value="UniProtKB-SubCell"/>
</dbReference>
<feature type="binding site" evidence="4">
    <location>
        <position position="173"/>
    </location>
    <ligand>
        <name>AMP</name>
        <dbReference type="ChEBI" id="CHEBI:456215"/>
    </ligand>
</feature>
<feature type="binding site" evidence="4">
    <location>
        <begin position="12"/>
        <end position="17"/>
    </location>
    <ligand>
        <name>ATP</name>
        <dbReference type="ChEBI" id="CHEBI:30616"/>
    </ligand>
</feature>
<feature type="region of interest" description="NMP" evidence="4">
    <location>
        <begin position="32"/>
        <end position="61"/>
    </location>
</feature>
<comment type="catalytic activity">
    <reaction evidence="4 6">
        <text>AMP + ATP = 2 ADP</text>
        <dbReference type="Rhea" id="RHEA:12973"/>
        <dbReference type="ChEBI" id="CHEBI:30616"/>
        <dbReference type="ChEBI" id="CHEBI:456215"/>
        <dbReference type="ChEBI" id="CHEBI:456216"/>
        <dbReference type="EC" id="2.7.4.3"/>
    </reaction>
</comment>
<dbReference type="AlphaFoldDB" id="A0A497JF58"/>
<feature type="binding site" evidence="4">
    <location>
        <position position="155"/>
    </location>
    <ligand>
        <name>Zn(2+)</name>
        <dbReference type="ChEBI" id="CHEBI:29105"/>
        <note>structural</note>
    </ligand>
</feature>
<organism evidence="9 10">
    <name type="scientific">Candidatus Iainarchaeum sp</name>
    <dbReference type="NCBI Taxonomy" id="3101447"/>
    <lineage>
        <taxon>Archaea</taxon>
        <taxon>Candidatus Iainarchaeota</taxon>
        <taxon>Candidatus Iainarchaeia</taxon>
        <taxon>Candidatus Iainarchaeales</taxon>
        <taxon>Candidatus Iainarchaeaceae</taxon>
        <taxon>Candidatus Iainarchaeum</taxon>
    </lineage>
</organism>
<evidence type="ECO:0000256" key="5">
    <source>
        <dbReference type="RuleBase" id="RU003330"/>
    </source>
</evidence>
<proteinExistence type="inferred from homology"/>
<dbReference type="GO" id="GO:0008270">
    <property type="term" value="F:zinc ion binding"/>
    <property type="evidence" value="ECO:0007669"/>
    <property type="project" value="UniProtKB-UniRule"/>
</dbReference>
<feature type="binding site" evidence="4">
    <location>
        <position position="162"/>
    </location>
    <ligand>
        <name>AMP</name>
        <dbReference type="ChEBI" id="CHEBI:456215"/>
    </ligand>
</feature>
<sequence length="220" mass="24787">MAMVLIFMGPPGAGKSTMAKKLVSDYGLAHFSTGDIIREKLANDPKFKAEFDALIKAGKLLDDERTKQLLLEKMQASDISNGFILDGYPRTVNQAHDLEEILKELGLKLNAVIYFSLPEQVAVDRLTKRLQCSKCGKIYNLASVKPKIDGICDECGGKLVTRADDKAETIRTRFREYEEKTRPVVDYYKGLGLLYEIDVNDTVEENYKKLKSLVETLKKE</sequence>
<comment type="function">
    <text evidence="4">Catalyzes the reversible transfer of the terminal phosphate group between ATP and AMP. Plays an important role in cellular energy homeostasis and in adenine nucleotide metabolism.</text>
</comment>
<feature type="binding site" evidence="4">
    <location>
        <position position="33"/>
    </location>
    <ligand>
        <name>AMP</name>
        <dbReference type="ChEBI" id="CHEBI:456215"/>
    </ligand>
</feature>
<name>A0A497JF58_9ARCH</name>
<feature type="binding site" evidence="4">
    <location>
        <begin position="87"/>
        <end position="90"/>
    </location>
    <ligand>
        <name>AMP</name>
        <dbReference type="ChEBI" id="CHEBI:456215"/>
    </ligand>
</feature>
<evidence type="ECO:0000256" key="3">
    <source>
        <dbReference type="ARBA" id="ARBA00022777"/>
    </source>
</evidence>
<evidence type="ECO:0000256" key="6">
    <source>
        <dbReference type="RuleBase" id="RU003331"/>
    </source>
</evidence>
<evidence type="ECO:0000256" key="2">
    <source>
        <dbReference type="ARBA" id="ARBA00022741"/>
    </source>
</evidence>
<dbReference type="Pfam" id="PF00406">
    <property type="entry name" value="ADK"/>
    <property type="match status" value="1"/>
</dbReference>
<evidence type="ECO:0000313" key="10">
    <source>
        <dbReference type="Proteomes" id="UP000277633"/>
    </source>
</evidence>
<dbReference type="InterPro" id="IPR007862">
    <property type="entry name" value="Adenylate_kinase_lid-dom"/>
</dbReference>